<evidence type="ECO:0000313" key="2">
    <source>
        <dbReference type="Proteomes" id="UP001596050"/>
    </source>
</evidence>
<organism evidence="1 2">
    <name type="scientific">Massilia niabensis</name>
    <dbReference type="NCBI Taxonomy" id="544910"/>
    <lineage>
        <taxon>Bacteria</taxon>
        <taxon>Pseudomonadati</taxon>
        <taxon>Pseudomonadota</taxon>
        <taxon>Betaproteobacteria</taxon>
        <taxon>Burkholderiales</taxon>
        <taxon>Oxalobacteraceae</taxon>
        <taxon>Telluria group</taxon>
        <taxon>Massilia</taxon>
    </lineage>
</organism>
<keyword evidence="2" id="KW-1185">Reference proteome</keyword>
<accession>A0ABW0L7I6</accession>
<evidence type="ECO:0000313" key="1">
    <source>
        <dbReference type="EMBL" id="MFC5461440.1"/>
    </source>
</evidence>
<gene>
    <name evidence="1" type="ORF">ACFPN5_16640</name>
</gene>
<dbReference type="RefSeq" id="WP_379784887.1">
    <property type="nucleotide sequence ID" value="NZ_JBHSMU010000015.1"/>
</dbReference>
<proteinExistence type="predicted"/>
<dbReference type="PROSITE" id="PS51257">
    <property type="entry name" value="PROKAR_LIPOPROTEIN"/>
    <property type="match status" value="1"/>
</dbReference>
<sequence length="264" mass="27547">MKAILGTSALLLLAGCGGGDNTAHDAASLQGLWYEREVVLQQTYVNPLIVVQTGQDILVTTCDRSTTALRLIPGSNGGKLVQGDGQEYTWQPAGEGTMTIPHRAAAYALLRRFSPAPRFDSGRLALGGTALTTLQANQDVCAGISGQPQQTGNGEQTIVRTVLISAPYMGSHVQLRLGFQALAAGEFTVRDRTGFLRNPAGSTWVELQSPAFTGVAGQGSLAISAGQVLVKAGANGIHTFEGALITASGAQVTFSAEVVLERRP</sequence>
<protein>
    <recommendedName>
        <fullName evidence="3">Lipocalin-like domain-containing protein</fullName>
    </recommendedName>
</protein>
<comment type="caution">
    <text evidence="1">The sequence shown here is derived from an EMBL/GenBank/DDBJ whole genome shotgun (WGS) entry which is preliminary data.</text>
</comment>
<name>A0ABW0L7I6_9BURK</name>
<dbReference type="Proteomes" id="UP001596050">
    <property type="component" value="Unassembled WGS sequence"/>
</dbReference>
<evidence type="ECO:0008006" key="3">
    <source>
        <dbReference type="Google" id="ProtNLM"/>
    </source>
</evidence>
<reference evidence="2" key="1">
    <citation type="journal article" date="2019" name="Int. J. Syst. Evol. Microbiol.">
        <title>The Global Catalogue of Microorganisms (GCM) 10K type strain sequencing project: providing services to taxonomists for standard genome sequencing and annotation.</title>
        <authorList>
            <consortium name="The Broad Institute Genomics Platform"/>
            <consortium name="The Broad Institute Genome Sequencing Center for Infectious Disease"/>
            <person name="Wu L."/>
            <person name="Ma J."/>
        </authorList>
    </citation>
    <scope>NUCLEOTIDE SEQUENCE [LARGE SCALE GENOMIC DNA]</scope>
    <source>
        <strain evidence="2">KACC 12649</strain>
    </source>
</reference>
<dbReference type="EMBL" id="JBHSMU010000015">
    <property type="protein sequence ID" value="MFC5461440.1"/>
    <property type="molecule type" value="Genomic_DNA"/>
</dbReference>